<dbReference type="AlphaFoldDB" id="A0A1W6ZMM0"/>
<dbReference type="OrthoDB" id="9800776at2"/>
<reference evidence="1 2" key="1">
    <citation type="submission" date="2017-05" db="EMBL/GenBank/DDBJ databases">
        <title>Full genome sequence of Pseudorhodoplanes sinuspersici.</title>
        <authorList>
            <person name="Dastgheib S.M.M."/>
            <person name="Shavandi M."/>
            <person name="Tirandaz H."/>
        </authorList>
    </citation>
    <scope>NUCLEOTIDE SEQUENCE [LARGE SCALE GENOMIC DNA]</scope>
    <source>
        <strain evidence="1 2">RIPI110</strain>
    </source>
</reference>
<dbReference type="SUPFAM" id="SSF55961">
    <property type="entry name" value="Bet v1-like"/>
    <property type="match status" value="1"/>
</dbReference>
<sequence>MMTSEENDLLCRVEGDAPMGQIMRRHWMPACLIEEVAEPDGPPLKVRLLGEDLVVFRDSDGRLGIIDEYCPHRRVSLAFGRNEECGLRCLYHGWKMDVEGNVIEMTSEPPESGFAEKVKIKAYPAREWGGFVWTYMGPAETMPEFEPPAFAPHEDTRVSIVKIHVGCNWAQILEGQIDSAHSSSLHSSDMKPAKVDAAKAVDTHWLRPSTDKAPRLQVERTSFGFHYAAIRRPIANPSTHDYVRVTVYVAPFTALIPPNNAYNVATVLVPADDTNTVFHFIAWSDKGGIDQEAWRKFNGAQPGIDLDRSFNNLRNRANNYKQDRQAMQLGDFTGIKGIPNQDIVMWETMGPIADRTKERLGASDLAVVEFRKLMVDAARQMRDTGVAIGRTTPHIPQAKIRSSESIVAKSTNWRTFTVTSDSEASKVA</sequence>
<organism evidence="1 2">
    <name type="scientific">Pseudorhodoplanes sinuspersici</name>
    <dbReference type="NCBI Taxonomy" id="1235591"/>
    <lineage>
        <taxon>Bacteria</taxon>
        <taxon>Pseudomonadati</taxon>
        <taxon>Pseudomonadota</taxon>
        <taxon>Alphaproteobacteria</taxon>
        <taxon>Hyphomicrobiales</taxon>
        <taxon>Pseudorhodoplanes</taxon>
    </lineage>
</organism>
<dbReference type="GO" id="GO:0051537">
    <property type="term" value="F:2 iron, 2 sulfur cluster binding"/>
    <property type="evidence" value="ECO:0007669"/>
    <property type="project" value="InterPro"/>
</dbReference>
<evidence type="ECO:0000313" key="2">
    <source>
        <dbReference type="Proteomes" id="UP000194137"/>
    </source>
</evidence>
<dbReference type="InterPro" id="IPR050584">
    <property type="entry name" value="Cholesterol_7-desaturase"/>
</dbReference>
<dbReference type="InterPro" id="IPR036922">
    <property type="entry name" value="Rieske_2Fe-2S_sf"/>
</dbReference>
<dbReference type="InterPro" id="IPR017941">
    <property type="entry name" value="Rieske_2Fe-2S"/>
</dbReference>
<dbReference type="KEGG" id="psin:CAK95_05895"/>
<dbReference type="CDD" id="cd03479">
    <property type="entry name" value="Rieske_RO_Alpha_PhDO_like"/>
    <property type="match status" value="1"/>
</dbReference>
<keyword evidence="2" id="KW-1185">Reference proteome</keyword>
<name>A0A1W6ZMM0_9HYPH</name>
<proteinExistence type="predicted"/>
<dbReference type="STRING" id="1235591.CAK95_05895"/>
<accession>A0A1W6ZMM0</accession>
<dbReference type="SUPFAM" id="SSF50022">
    <property type="entry name" value="ISP domain"/>
    <property type="match status" value="1"/>
</dbReference>
<dbReference type="PANTHER" id="PTHR21266:SF59">
    <property type="entry name" value="BLR4922 PROTEIN"/>
    <property type="match status" value="1"/>
</dbReference>
<dbReference type="InterPro" id="IPR045623">
    <property type="entry name" value="LigXa_C"/>
</dbReference>
<dbReference type="PROSITE" id="PS00570">
    <property type="entry name" value="RING_HYDROXYL_ALPHA"/>
    <property type="match status" value="1"/>
</dbReference>
<dbReference type="InterPro" id="IPR015881">
    <property type="entry name" value="ARHD_Rieske_2Fe_2S"/>
</dbReference>
<dbReference type="RefSeq" id="WP_086087088.1">
    <property type="nucleotide sequence ID" value="NZ_CP021112.1"/>
</dbReference>
<dbReference type="Gene3D" id="2.102.10.10">
    <property type="entry name" value="Rieske [2Fe-2S] iron-sulphur domain"/>
    <property type="match status" value="1"/>
</dbReference>
<dbReference type="Pfam" id="PF19301">
    <property type="entry name" value="LigXa_C"/>
    <property type="match status" value="1"/>
</dbReference>
<dbReference type="EMBL" id="CP021112">
    <property type="protein sequence ID" value="ARP98663.1"/>
    <property type="molecule type" value="Genomic_DNA"/>
</dbReference>
<dbReference type="Proteomes" id="UP000194137">
    <property type="component" value="Chromosome"/>
</dbReference>
<dbReference type="Pfam" id="PF00355">
    <property type="entry name" value="Rieske"/>
    <property type="match status" value="1"/>
</dbReference>
<dbReference type="PANTHER" id="PTHR21266">
    <property type="entry name" value="IRON-SULFUR DOMAIN CONTAINING PROTEIN"/>
    <property type="match status" value="1"/>
</dbReference>
<dbReference type="GO" id="GO:0005506">
    <property type="term" value="F:iron ion binding"/>
    <property type="evidence" value="ECO:0007669"/>
    <property type="project" value="InterPro"/>
</dbReference>
<evidence type="ECO:0000313" key="1">
    <source>
        <dbReference type="EMBL" id="ARP98663.1"/>
    </source>
</evidence>
<protein>
    <submittedName>
        <fullName evidence="1">MarR family transcriptional regulator</fullName>
    </submittedName>
</protein>
<gene>
    <name evidence="1" type="ORF">CAK95_05895</name>
</gene>
<dbReference type="PROSITE" id="PS51296">
    <property type="entry name" value="RIESKE"/>
    <property type="match status" value="1"/>
</dbReference>